<accession>A0AAV0DT29</accession>
<gene>
    <name evidence="1" type="ORF">CEPIT_LOCUS16970</name>
</gene>
<dbReference type="EMBL" id="CAMAPF010000128">
    <property type="protein sequence ID" value="CAH9104914.1"/>
    <property type="molecule type" value="Genomic_DNA"/>
</dbReference>
<comment type="caution">
    <text evidence="1">The sequence shown here is derived from an EMBL/GenBank/DDBJ whole genome shotgun (WGS) entry which is preliminary data.</text>
</comment>
<sequence>MNFPKKKKNLIKVAADGIGSSAAWQSALRAVVRPMKKRRPWDLCVEISDRPLFDRVVPESQARCLALKYCRGSASEADYRYDLFATHVSYFHYLKDIGETLRRFVDEELAAASSLCLSSIYYPSLICLSHECFVY</sequence>
<evidence type="ECO:0000313" key="2">
    <source>
        <dbReference type="Proteomes" id="UP001152523"/>
    </source>
</evidence>
<keyword evidence="2" id="KW-1185">Reference proteome</keyword>
<dbReference type="Proteomes" id="UP001152523">
    <property type="component" value="Unassembled WGS sequence"/>
</dbReference>
<organism evidence="1 2">
    <name type="scientific">Cuscuta epithymum</name>
    <dbReference type="NCBI Taxonomy" id="186058"/>
    <lineage>
        <taxon>Eukaryota</taxon>
        <taxon>Viridiplantae</taxon>
        <taxon>Streptophyta</taxon>
        <taxon>Embryophyta</taxon>
        <taxon>Tracheophyta</taxon>
        <taxon>Spermatophyta</taxon>
        <taxon>Magnoliopsida</taxon>
        <taxon>eudicotyledons</taxon>
        <taxon>Gunneridae</taxon>
        <taxon>Pentapetalae</taxon>
        <taxon>asterids</taxon>
        <taxon>lamiids</taxon>
        <taxon>Solanales</taxon>
        <taxon>Convolvulaceae</taxon>
        <taxon>Cuscuteae</taxon>
        <taxon>Cuscuta</taxon>
        <taxon>Cuscuta subgen. Cuscuta</taxon>
    </lineage>
</organism>
<dbReference type="AlphaFoldDB" id="A0AAV0DT29"/>
<evidence type="ECO:0000313" key="1">
    <source>
        <dbReference type="EMBL" id="CAH9104914.1"/>
    </source>
</evidence>
<name>A0AAV0DT29_9ASTE</name>
<protein>
    <submittedName>
        <fullName evidence="1">Uncharacterized protein</fullName>
    </submittedName>
</protein>
<reference evidence="1" key="1">
    <citation type="submission" date="2022-07" db="EMBL/GenBank/DDBJ databases">
        <authorList>
            <person name="Macas J."/>
            <person name="Novak P."/>
            <person name="Neumann P."/>
        </authorList>
    </citation>
    <scope>NUCLEOTIDE SEQUENCE</scope>
</reference>
<proteinExistence type="predicted"/>